<evidence type="ECO:0000313" key="1">
    <source>
        <dbReference type="EMBL" id="NKY34789.1"/>
    </source>
</evidence>
<dbReference type="RefSeq" id="WP_068050150.1">
    <property type="nucleotide sequence ID" value="NZ_JAAXOO010000004.1"/>
</dbReference>
<dbReference type="Gene3D" id="3.90.1720.10">
    <property type="entry name" value="endopeptidase domain like (from Nostoc punctiforme)"/>
    <property type="match status" value="1"/>
</dbReference>
<keyword evidence="2" id="KW-1185">Reference proteome</keyword>
<organism evidence="1 2">
    <name type="scientific">Nocardia speluncae</name>
    <dbReference type="NCBI Taxonomy" id="419477"/>
    <lineage>
        <taxon>Bacteria</taxon>
        <taxon>Bacillati</taxon>
        <taxon>Actinomycetota</taxon>
        <taxon>Actinomycetes</taxon>
        <taxon>Mycobacteriales</taxon>
        <taxon>Nocardiaceae</taxon>
        <taxon>Nocardia</taxon>
    </lineage>
</organism>
<dbReference type="Proteomes" id="UP000565715">
    <property type="component" value="Unassembled WGS sequence"/>
</dbReference>
<comment type="caution">
    <text evidence="1">The sequence shown here is derived from an EMBL/GenBank/DDBJ whole genome shotgun (WGS) entry which is preliminary data.</text>
</comment>
<accession>A0A846XHU8</accession>
<dbReference type="AlphaFoldDB" id="A0A846XHU8"/>
<evidence type="ECO:0000313" key="2">
    <source>
        <dbReference type="Proteomes" id="UP000565715"/>
    </source>
</evidence>
<dbReference type="InterPro" id="IPR038765">
    <property type="entry name" value="Papain-like_cys_pep_sf"/>
</dbReference>
<protein>
    <submittedName>
        <fullName evidence="1">Uncharacterized protein</fullName>
    </submittedName>
</protein>
<dbReference type="EMBL" id="JAAXOO010000004">
    <property type="protein sequence ID" value="NKY34789.1"/>
    <property type="molecule type" value="Genomic_DNA"/>
</dbReference>
<dbReference type="SUPFAM" id="SSF54001">
    <property type="entry name" value="Cysteine proteinases"/>
    <property type="match status" value="1"/>
</dbReference>
<gene>
    <name evidence="1" type="ORF">HGA13_17150</name>
</gene>
<proteinExistence type="predicted"/>
<reference evidence="1 2" key="1">
    <citation type="submission" date="2020-04" db="EMBL/GenBank/DDBJ databases">
        <title>MicrobeNet Type strains.</title>
        <authorList>
            <person name="Nicholson A.C."/>
        </authorList>
    </citation>
    <scope>NUCLEOTIDE SEQUENCE [LARGE SCALE GENOMIC DNA]</scope>
    <source>
        <strain evidence="1 2">DSM 45078</strain>
    </source>
</reference>
<name>A0A846XHU8_9NOCA</name>
<sequence>MAGGSVVVVSKKKLIVVLASLLLCCCGGPALLVGAPFAEWTSMVKKDFGLQCDVALGPATGTTPTTPATTSVVSVPAAPVSASPTPTGNPYASLTFAADDPDATPRDRECASAMSVAPRQGPAVQNVTNGPAAVCAADLALQYPEAGGAAEMSDYVRDVIYSASVAGSSGQCVPGRAPRVSEVRNCGDTASTDPVILPENLREQAFCGHAVDLAAISAGDLVFWDYRDNAATRAGIALGSGELVTIEDGKFVRSRISGAGHIQIKRVLWEAS</sequence>